<gene>
    <name evidence="2" type="ORF">GCM10023090_21360</name>
</gene>
<evidence type="ECO:0000256" key="1">
    <source>
        <dbReference type="SAM" id="Phobius"/>
    </source>
</evidence>
<proteinExistence type="predicted"/>
<keyword evidence="1" id="KW-0472">Membrane</keyword>
<dbReference type="InterPro" id="IPR047814">
    <property type="entry name" value="TfpX/TfpZ-like"/>
</dbReference>
<dbReference type="Proteomes" id="UP001501788">
    <property type="component" value="Unassembled WGS sequence"/>
</dbReference>
<keyword evidence="3" id="KW-1185">Reference proteome</keyword>
<dbReference type="NCBIfam" id="NF041437">
    <property type="entry name" value="TfpZ"/>
    <property type="match status" value="1"/>
</dbReference>
<sequence>MIVAALAAVLVFGLWYPYPYRELSGGRSLFLLVVAVDVVMGPLITLVVFNDKKPRRELVVDLSIVGALQLAALCYGLWTVSVARPVHLVFEYQRLSVVHASDVDPEMLAKAEPALQSLPWTGPTLLALRPFRSSSEQMEATLAALSGASLPARADLWQSYEASRTEILETSQPLSELIGRQPSFAGLLTDAAQATGLSVDTLRYLPVHGRSAIWTALLDPQTLRPLRFVPVDPY</sequence>
<keyword evidence="1" id="KW-0812">Transmembrane</keyword>
<reference evidence="3" key="1">
    <citation type="journal article" date="2019" name="Int. J. Syst. Evol. Microbiol.">
        <title>The Global Catalogue of Microorganisms (GCM) 10K type strain sequencing project: providing services to taxonomists for standard genome sequencing and annotation.</title>
        <authorList>
            <consortium name="The Broad Institute Genomics Platform"/>
            <consortium name="The Broad Institute Genome Sequencing Center for Infectious Disease"/>
            <person name="Wu L."/>
            <person name="Ma J."/>
        </authorList>
    </citation>
    <scope>NUCLEOTIDE SEQUENCE [LARGE SCALE GENOMIC DNA]</scope>
    <source>
        <strain evidence="3">JCM 31890</strain>
    </source>
</reference>
<name>A0ABP8LAI5_9BURK</name>
<keyword evidence="1" id="KW-1133">Transmembrane helix</keyword>
<feature type="transmembrane region" description="Helical" evidence="1">
    <location>
        <begin position="29"/>
        <end position="49"/>
    </location>
</feature>
<evidence type="ECO:0000313" key="3">
    <source>
        <dbReference type="Proteomes" id="UP001501788"/>
    </source>
</evidence>
<protein>
    <submittedName>
        <fullName evidence="2">Fimb protein</fullName>
    </submittedName>
</protein>
<accession>A0ABP8LAI5</accession>
<organism evidence="2 3">
    <name type="scientific">Acidovorax lacteus</name>
    <dbReference type="NCBI Taxonomy" id="1924988"/>
    <lineage>
        <taxon>Bacteria</taxon>
        <taxon>Pseudomonadati</taxon>
        <taxon>Pseudomonadota</taxon>
        <taxon>Betaproteobacteria</taxon>
        <taxon>Burkholderiales</taxon>
        <taxon>Comamonadaceae</taxon>
        <taxon>Acidovorax</taxon>
    </lineage>
</organism>
<feature type="transmembrane region" description="Helical" evidence="1">
    <location>
        <begin position="58"/>
        <end position="78"/>
    </location>
</feature>
<dbReference type="EMBL" id="BAABEX010000024">
    <property type="protein sequence ID" value="GAA4426010.1"/>
    <property type="molecule type" value="Genomic_DNA"/>
</dbReference>
<comment type="caution">
    <text evidence="2">The sequence shown here is derived from an EMBL/GenBank/DDBJ whole genome shotgun (WGS) entry which is preliminary data.</text>
</comment>
<evidence type="ECO:0000313" key="2">
    <source>
        <dbReference type="EMBL" id="GAA4426010.1"/>
    </source>
</evidence>